<dbReference type="SUPFAM" id="SSF55277">
    <property type="entry name" value="GYF domain"/>
    <property type="match status" value="1"/>
</dbReference>
<dbReference type="PANTHER" id="PTHR13138:SF3">
    <property type="entry name" value="CD2 ANTIGEN CYTOPLASMIC TAIL-BINDING PROTEIN 2"/>
    <property type="match status" value="1"/>
</dbReference>
<evidence type="ECO:0000313" key="3">
    <source>
        <dbReference type="EMBL" id="TRM59945.1"/>
    </source>
</evidence>
<evidence type="ECO:0000259" key="2">
    <source>
        <dbReference type="PROSITE" id="PS50829"/>
    </source>
</evidence>
<keyword evidence="4" id="KW-1185">Reference proteome</keyword>
<dbReference type="Gene3D" id="3.30.1490.40">
    <property type="match status" value="1"/>
</dbReference>
<feature type="compositionally biased region" description="Basic and acidic residues" evidence="1">
    <location>
        <begin position="17"/>
        <end position="26"/>
    </location>
</feature>
<evidence type="ECO:0000256" key="1">
    <source>
        <dbReference type="SAM" id="MobiDB-lite"/>
    </source>
</evidence>
<evidence type="ECO:0000313" key="4">
    <source>
        <dbReference type="Proteomes" id="UP000320762"/>
    </source>
</evidence>
<protein>
    <recommendedName>
        <fullName evidence="2">GYF domain-containing protein</fullName>
    </recommendedName>
</protein>
<comment type="caution">
    <text evidence="3">The sequence shown here is derived from an EMBL/GenBank/DDBJ whole genome shotgun (WGS) entry which is preliminary data.</text>
</comment>
<feature type="domain" description="GYF" evidence="2">
    <location>
        <begin position="128"/>
        <end position="188"/>
    </location>
</feature>
<dbReference type="STRING" id="97359.A0A550C583"/>
<dbReference type="InterPro" id="IPR003169">
    <property type="entry name" value="GYF"/>
</dbReference>
<organism evidence="3 4">
    <name type="scientific">Schizophyllum amplum</name>
    <dbReference type="NCBI Taxonomy" id="97359"/>
    <lineage>
        <taxon>Eukaryota</taxon>
        <taxon>Fungi</taxon>
        <taxon>Dikarya</taxon>
        <taxon>Basidiomycota</taxon>
        <taxon>Agaricomycotina</taxon>
        <taxon>Agaricomycetes</taxon>
        <taxon>Agaricomycetidae</taxon>
        <taxon>Agaricales</taxon>
        <taxon>Schizophyllaceae</taxon>
        <taxon>Schizophyllum</taxon>
    </lineage>
</organism>
<accession>A0A550C583</accession>
<sequence>MEGLDEKQIKMARRRKREQEREREIEQSGGKPSLELQLVPYLKKGESVLEALQRLGAAAKKKGHKSGNSMQVDKPPAAPSAVEIITHLASNIMSFGDVDVYSRTYEELVRSVRSSGLVEPNWDPPSADVKYEYKWDMPGTGAPEQTFGPFSEEEMKSWYKAQYFGQYGEKVKVRPAGGEWSDWDDVIQ</sequence>
<dbReference type="InterPro" id="IPR035445">
    <property type="entry name" value="GYF-like_dom_sf"/>
</dbReference>
<dbReference type="Proteomes" id="UP000320762">
    <property type="component" value="Unassembled WGS sequence"/>
</dbReference>
<feature type="region of interest" description="Disordered" evidence="1">
    <location>
        <begin position="1"/>
        <end position="31"/>
    </location>
</feature>
<dbReference type="OrthoDB" id="331341at2759"/>
<reference evidence="3 4" key="1">
    <citation type="journal article" date="2019" name="New Phytol.">
        <title>Comparative genomics reveals unique wood-decay strategies and fruiting body development in the Schizophyllaceae.</title>
        <authorList>
            <person name="Almasi E."/>
            <person name="Sahu N."/>
            <person name="Krizsan K."/>
            <person name="Balint B."/>
            <person name="Kovacs G.M."/>
            <person name="Kiss B."/>
            <person name="Cseklye J."/>
            <person name="Drula E."/>
            <person name="Henrissat B."/>
            <person name="Nagy I."/>
            <person name="Chovatia M."/>
            <person name="Adam C."/>
            <person name="LaButti K."/>
            <person name="Lipzen A."/>
            <person name="Riley R."/>
            <person name="Grigoriev I.V."/>
            <person name="Nagy L.G."/>
        </authorList>
    </citation>
    <scope>NUCLEOTIDE SEQUENCE [LARGE SCALE GENOMIC DNA]</scope>
    <source>
        <strain evidence="3 4">NL-1724</strain>
    </source>
</reference>
<dbReference type="PROSITE" id="PS50829">
    <property type="entry name" value="GYF"/>
    <property type="match status" value="1"/>
</dbReference>
<dbReference type="AlphaFoldDB" id="A0A550C583"/>
<dbReference type="EMBL" id="VDMD01000025">
    <property type="protein sequence ID" value="TRM59945.1"/>
    <property type="molecule type" value="Genomic_DNA"/>
</dbReference>
<name>A0A550C583_9AGAR</name>
<gene>
    <name evidence="3" type="ORF">BD626DRAFT_506933</name>
</gene>
<dbReference type="PANTHER" id="PTHR13138">
    <property type="entry name" value="PROTEIN LIN1"/>
    <property type="match status" value="1"/>
</dbReference>
<dbReference type="Pfam" id="PF02213">
    <property type="entry name" value="GYF"/>
    <property type="match status" value="1"/>
</dbReference>
<proteinExistence type="predicted"/>
<dbReference type="InterPro" id="IPR039905">
    <property type="entry name" value="CD2BP2/Lin1"/>
</dbReference>
<dbReference type="GO" id="GO:0005682">
    <property type="term" value="C:U5 snRNP"/>
    <property type="evidence" value="ECO:0007669"/>
    <property type="project" value="InterPro"/>
</dbReference>